<dbReference type="Gene3D" id="3.20.20.80">
    <property type="entry name" value="Glycosidases"/>
    <property type="match status" value="1"/>
</dbReference>
<feature type="domain" description="Glycoside hydrolase 35 catalytic" evidence="3">
    <location>
        <begin position="19"/>
        <end position="126"/>
    </location>
</feature>
<dbReference type="InterPro" id="IPR029062">
    <property type="entry name" value="Class_I_gatase-like"/>
</dbReference>
<accession>A0A7H5A0P0</accession>
<evidence type="ECO:0000256" key="2">
    <source>
        <dbReference type="RuleBase" id="RU003679"/>
    </source>
</evidence>
<organism evidence="5 6">
    <name type="scientific">Klebsiella michiganensis</name>
    <dbReference type="NCBI Taxonomy" id="1134687"/>
    <lineage>
        <taxon>Bacteria</taxon>
        <taxon>Pseudomonadati</taxon>
        <taxon>Pseudomonadota</taxon>
        <taxon>Gammaproteobacteria</taxon>
        <taxon>Enterobacterales</taxon>
        <taxon>Enterobacteriaceae</taxon>
        <taxon>Klebsiella/Raoultella group</taxon>
        <taxon>Klebsiella</taxon>
    </lineage>
</organism>
<comment type="caution">
    <text evidence="5">The sequence shown here is derived from an EMBL/GenBank/DDBJ whole genome shotgun (WGS) entry which is preliminary data.</text>
</comment>
<dbReference type="EMBL" id="JCNZ01000020">
    <property type="protein sequence ID" value="EWF80113.1"/>
    <property type="molecule type" value="Genomic_DNA"/>
</dbReference>
<dbReference type="CDD" id="cd03143">
    <property type="entry name" value="A4_beta-galactosidase_middle_domain"/>
    <property type="match status" value="1"/>
</dbReference>
<evidence type="ECO:0000256" key="1">
    <source>
        <dbReference type="ARBA" id="ARBA00009809"/>
    </source>
</evidence>
<dbReference type="SUPFAM" id="SSF51445">
    <property type="entry name" value="(Trans)glycosidases"/>
    <property type="match status" value="1"/>
</dbReference>
<reference evidence="5 6" key="1">
    <citation type="submission" date="2014-01" db="EMBL/GenBank/DDBJ databases">
        <title>The Genome Sequence of Klebsiella oxytoca MGH 27.</title>
        <authorList>
            <consortium name="The Broad Institute Genomics Platform"/>
            <consortium name="The Broad Institute Genome Sequencing Center for Infectious Disease"/>
            <person name="Murphy C."/>
            <person name="Cosimi L."/>
            <person name="Cerqueira G."/>
            <person name="Feldgarden M."/>
            <person name="Earl A."/>
            <person name="Hung D."/>
            <person name="Onderdonk A.B."/>
            <person name="Ferraro M.J."/>
            <person name="Hooper D."/>
            <person name="Dekker J."/>
            <person name="O'Brien T."/>
            <person name="Huang S."/>
            <person name="Quan V."/>
            <person name="Ernst C."/>
            <person name="Delaney M."/>
            <person name="DuBois A."/>
            <person name="Kim D.S."/>
            <person name="Young S.K."/>
            <person name="Zeng Q."/>
            <person name="Gargeya S."/>
            <person name="Fitzgerald M."/>
            <person name="Abouelleil A."/>
            <person name="Alvarado L."/>
            <person name="Berlin A.M."/>
            <person name="Chapman S.B."/>
            <person name="Gainer-Dewar J."/>
            <person name="Goldberg J."/>
            <person name="Gnerre S."/>
            <person name="Griggs A."/>
            <person name="Gujja S."/>
            <person name="Hansen M."/>
            <person name="Howarth C."/>
            <person name="Imamovic A."/>
            <person name="Ireland A."/>
            <person name="Larimer J."/>
            <person name="McCowan C."/>
            <person name="Murphy C."/>
            <person name="Pearson M."/>
            <person name="Poon T.W."/>
            <person name="Priest M."/>
            <person name="Roberts A."/>
            <person name="Saif S."/>
            <person name="Shea T."/>
            <person name="Sykes S."/>
            <person name="Wortman J."/>
            <person name="Nusbaum C."/>
            <person name="Birren B."/>
        </authorList>
    </citation>
    <scope>NUCLEOTIDE SEQUENCE [LARGE SCALE GENOMIC DNA]</scope>
    <source>
        <strain evidence="5 6">MGH 27</strain>
    </source>
</reference>
<feature type="domain" description="GLMA-like second" evidence="4">
    <location>
        <begin position="519"/>
        <end position="573"/>
    </location>
</feature>
<evidence type="ECO:0000259" key="4">
    <source>
        <dbReference type="Pfam" id="PF22369"/>
    </source>
</evidence>
<sequence length="706" mass="79372">MSSNHEDQNTIPIVADNHQFLVEGHNESLYAGAVHYWRLERDKWGEILDKVKSLGFTAISIYMPWEVHEIERGQFDFGSIDPNKDLDAFLTLAEEKGLRTIARPGPQINSELTWFGYPRRILDDPELQALNAQGGKAVLTQVPRPIPALSYAAEKFFTEAALWFDAILPILVKHQYPNGGLIAAQVDNEMAFFFHINPYACDFSPSSIAKFQAFLAKKYQTLGAIEQVYGRTLGGFDQIDAPRRFEGKTSRDLPAYVDWIEYREYYLVDCLTRLAGMMRNAGLTNIPLFHNYPHPLGPGGAASGITAPYNLMALEESLDFVGFDIYSRKELYDHVKTVVSYVVGSSRFPYIPEFIAGVWPWYLHPGDEKDEAFVTRAALMHGIKGFSRYMLVERDRWLASPIRRDGRIRTENAAVFQQTNALATRYDFNQFQRQADVLLLANRDYDRLEAATELLSFPGDFLESQLSLSEYPNFMTVSERTFGFNEPIQLAKTDWFTAYYRCLSDAGHTFLLSDSSLPAVRLPRYKAVLLSSFEFLGDAAQQKLLDYIENGGVVILGPQLPTLNERFAENKTLLTAAGTGAAVPLSVDRRQVATTYTIGNGRLVVIPRLADVASAVDEALRQVGIVAISKNDPQLDVAVHRDPSKPNRVFVFVANPTDREIQAEVGVGQPLRNVSEIWEGRAVKASGTHWCDTLAPYTINTYEIEL</sequence>
<dbReference type="GO" id="GO:0004553">
    <property type="term" value="F:hydrolase activity, hydrolyzing O-glycosyl compounds"/>
    <property type="evidence" value="ECO:0007669"/>
    <property type="project" value="InterPro"/>
</dbReference>
<dbReference type="Gene3D" id="3.40.50.880">
    <property type="match status" value="1"/>
</dbReference>
<dbReference type="Proteomes" id="UP000020202">
    <property type="component" value="Unassembled WGS sequence"/>
</dbReference>
<protein>
    <submittedName>
        <fullName evidence="5">Uncharacterized protein</fullName>
    </submittedName>
</protein>
<dbReference type="InterPro" id="IPR054746">
    <property type="entry name" value="GLMA-like_second"/>
</dbReference>
<dbReference type="AlphaFoldDB" id="A0A7H5A0P0"/>
<dbReference type="Pfam" id="PF22369">
    <property type="entry name" value="GLMA_2nd"/>
    <property type="match status" value="1"/>
</dbReference>
<dbReference type="InterPro" id="IPR031330">
    <property type="entry name" value="Gly_Hdrlase_35_cat"/>
</dbReference>
<evidence type="ECO:0000313" key="5">
    <source>
        <dbReference type="EMBL" id="EWF80113.1"/>
    </source>
</evidence>
<dbReference type="PANTHER" id="PTHR23421">
    <property type="entry name" value="BETA-GALACTOSIDASE RELATED"/>
    <property type="match status" value="1"/>
</dbReference>
<comment type="similarity">
    <text evidence="1 2">Belongs to the glycosyl hydrolase 35 family.</text>
</comment>
<evidence type="ECO:0000313" key="6">
    <source>
        <dbReference type="Proteomes" id="UP000020202"/>
    </source>
</evidence>
<gene>
    <name evidence="5" type="ORF">L373_05881</name>
</gene>
<dbReference type="Pfam" id="PF01301">
    <property type="entry name" value="Glyco_hydro_35"/>
    <property type="match status" value="1"/>
</dbReference>
<dbReference type="InterPro" id="IPR017853">
    <property type="entry name" value="GH"/>
</dbReference>
<dbReference type="GO" id="GO:0005975">
    <property type="term" value="P:carbohydrate metabolic process"/>
    <property type="evidence" value="ECO:0007669"/>
    <property type="project" value="InterPro"/>
</dbReference>
<proteinExistence type="inferred from homology"/>
<dbReference type="PRINTS" id="PR00742">
    <property type="entry name" value="GLHYDRLASE35"/>
</dbReference>
<dbReference type="RefSeq" id="WP_050595115.1">
    <property type="nucleotide sequence ID" value="NZ_BQUL01000060.1"/>
</dbReference>
<name>A0A7H5A0P0_9ENTR</name>
<evidence type="ECO:0000259" key="3">
    <source>
        <dbReference type="Pfam" id="PF01301"/>
    </source>
</evidence>
<dbReference type="InterPro" id="IPR001944">
    <property type="entry name" value="Glycoside_Hdrlase_35"/>
</dbReference>